<keyword evidence="3 6" id="KW-0732">Signal</keyword>
<proteinExistence type="inferred from homology"/>
<gene>
    <name evidence="9" type="ORF">IAA73_04790</name>
</gene>
<evidence type="ECO:0000256" key="2">
    <source>
        <dbReference type="ARBA" id="ARBA00006275"/>
    </source>
</evidence>
<dbReference type="Pfam" id="PF07980">
    <property type="entry name" value="SusD_RagB"/>
    <property type="match status" value="1"/>
</dbReference>
<evidence type="ECO:0000256" key="1">
    <source>
        <dbReference type="ARBA" id="ARBA00004442"/>
    </source>
</evidence>
<feature type="domain" description="SusD-like N-terminal" evidence="8">
    <location>
        <begin position="106"/>
        <end position="214"/>
    </location>
</feature>
<evidence type="ECO:0000256" key="5">
    <source>
        <dbReference type="ARBA" id="ARBA00023237"/>
    </source>
</evidence>
<feature type="domain" description="RagB/SusD" evidence="7">
    <location>
        <begin position="414"/>
        <end position="521"/>
    </location>
</feature>
<evidence type="ECO:0000256" key="6">
    <source>
        <dbReference type="SAM" id="SignalP"/>
    </source>
</evidence>
<organism evidence="9 10">
    <name type="scientific">Candidatus Gallipaludibacter merdavium</name>
    <dbReference type="NCBI Taxonomy" id="2840839"/>
    <lineage>
        <taxon>Bacteria</taxon>
        <taxon>Pseudomonadati</taxon>
        <taxon>Bacteroidota</taxon>
        <taxon>Bacteroidia</taxon>
        <taxon>Bacteroidales</taxon>
        <taxon>Candidatus Gallipaludibacter</taxon>
    </lineage>
</organism>
<evidence type="ECO:0000259" key="7">
    <source>
        <dbReference type="Pfam" id="PF07980"/>
    </source>
</evidence>
<dbReference type="InterPro" id="IPR033985">
    <property type="entry name" value="SusD-like_N"/>
</dbReference>
<evidence type="ECO:0000313" key="10">
    <source>
        <dbReference type="Proteomes" id="UP000823641"/>
    </source>
</evidence>
<comment type="subcellular location">
    <subcellularLocation>
        <location evidence="1">Cell outer membrane</location>
    </subcellularLocation>
</comment>
<protein>
    <submittedName>
        <fullName evidence="9">RagB/SusD family nutrient uptake outer membrane protein</fullName>
    </submittedName>
</protein>
<dbReference type="Gene3D" id="1.25.40.390">
    <property type="match status" value="1"/>
</dbReference>
<dbReference type="EMBL" id="JADIMG010000048">
    <property type="protein sequence ID" value="MBO8459634.1"/>
    <property type="molecule type" value="Genomic_DNA"/>
</dbReference>
<dbReference type="GO" id="GO:0009279">
    <property type="term" value="C:cell outer membrane"/>
    <property type="evidence" value="ECO:0007669"/>
    <property type="project" value="UniProtKB-SubCell"/>
</dbReference>
<dbReference type="SUPFAM" id="SSF48452">
    <property type="entry name" value="TPR-like"/>
    <property type="match status" value="1"/>
</dbReference>
<dbReference type="InterPro" id="IPR011990">
    <property type="entry name" value="TPR-like_helical_dom_sf"/>
</dbReference>
<dbReference type="AlphaFoldDB" id="A0A9D9N459"/>
<feature type="signal peptide" evidence="6">
    <location>
        <begin position="1"/>
        <end position="22"/>
    </location>
</feature>
<reference evidence="9" key="2">
    <citation type="journal article" date="2021" name="PeerJ">
        <title>Extensive microbial diversity within the chicken gut microbiome revealed by metagenomics and culture.</title>
        <authorList>
            <person name="Gilroy R."/>
            <person name="Ravi A."/>
            <person name="Getino M."/>
            <person name="Pursley I."/>
            <person name="Horton D.L."/>
            <person name="Alikhan N.F."/>
            <person name="Baker D."/>
            <person name="Gharbi K."/>
            <person name="Hall N."/>
            <person name="Watson M."/>
            <person name="Adriaenssens E.M."/>
            <person name="Foster-Nyarko E."/>
            <person name="Jarju S."/>
            <person name="Secka A."/>
            <person name="Antonio M."/>
            <person name="Oren A."/>
            <person name="Chaudhuri R.R."/>
            <person name="La Ragione R."/>
            <person name="Hildebrand F."/>
            <person name="Pallen M.J."/>
        </authorList>
    </citation>
    <scope>NUCLEOTIDE SEQUENCE</scope>
    <source>
        <strain evidence="9">G3-3990</strain>
    </source>
</reference>
<evidence type="ECO:0000313" key="9">
    <source>
        <dbReference type="EMBL" id="MBO8459634.1"/>
    </source>
</evidence>
<reference evidence="9" key="1">
    <citation type="submission" date="2020-10" db="EMBL/GenBank/DDBJ databases">
        <authorList>
            <person name="Gilroy R."/>
        </authorList>
    </citation>
    <scope>NUCLEOTIDE SEQUENCE</scope>
    <source>
        <strain evidence="9">G3-3990</strain>
    </source>
</reference>
<comment type="caution">
    <text evidence="9">The sequence shown here is derived from an EMBL/GenBank/DDBJ whole genome shotgun (WGS) entry which is preliminary data.</text>
</comment>
<evidence type="ECO:0000256" key="4">
    <source>
        <dbReference type="ARBA" id="ARBA00023136"/>
    </source>
</evidence>
<feature type="chain" id="PRO_5039602096" evidence="6">
    <location>
        <begin position="23"/>
        <end position="537"/>
    </location>
</feature>
<evidence type="ECO:0000256" key="3">
    <source>
        <dbReference type="ARBA" id="ARBA00022729"/>
    </source>
</evidence>
<dbReference type="Proteomes" id="UP000823641">
    <property type="component" value="Unassembled WGS sequence"/>
</dbReference>
<comment type="similarity">
    <text evidence="2">Belongs to the SusD family.</text>
</comment>
<keyword evidence="5" id="KW-0998">Cell outer membrane</keyword>
<name>A0A9D9N459_9BACT</name>
<accession>A0A9D9N459</accession>
<dbReference type="Pfam" id="PF14322">
    <property type="entry name" value="SusD-like_3"/>
    <property type="match status" value="1"/>
</dbReference>
<dbReference type="InterPro" id="IPR012944">
    <property type="entry name" value="SusD_RagB_dom"/>
</dbReference>
<evidence type="ECO:0000259" key="8">
    <source>
        <dbReference type="Pfam" id="PF14322"/>
    </source>
</evidence>
<keyword evidence="4" id="KW-0472">Membrane</keyword>
<dbReference type="PROSITE" id="PS51257">
    <property type="entry name" value="PROKAR_LIPOPROTEIN"/>
    <property type="match status" value="1"/>
</dbReference>
<sequence length="537" mass="60220">MKSTIKYLAFAVGCTLMMASCSDSWLETEPTSSVSGDEIIASTDNAKQAINGICRVMVNQHSYYGQMFNGEGTMKLLYGEYPGQDLNFPYMNPGWAPIMNGQFTQNSSSIYDSYPWYYYYIIVGNANSIIAKIDAAEGTEAERQFIKAEALTFRAYAFFRISEIYCDSWAKSNNGATKGVVLRLDESIGDMPQSTLAETYTQIYKDLDDAIALYETSGLSRNDVYSSASSTNCFPDINTAYAVYARAALTKQDYPTALNYAKLARNGYALMSVADYKAGFAAPTSEWIWSVYNDETENIFYYGWQLFMACNGYYAQNGINVCINRDLIEQFPDTDIRKSLFLTEKTFLPEGKSFSDVVAGDEAGTSNGMFSDEAAYDKAATYVKQTVPAALEQNFAYANLKFQCTAQPAVGCQPIFRASEMLLTEAEAAFFMQNETDAQNALIELNKTSGRDESYTCTKTGTDLLNEIKLYRRLELWGEGFSWMDCKRWGDNVVRNGFDEDGNYHSSVSGTYGDLETFWKWIIPQRESDYNSAISMK</sequence>